<evidence type="ECO:0000256" key="2">
    <source>
        <dbReference type="ARBA" id="ARBA00022475"/>
    </source>
</evidence>
<evidence type="ECO:0000256" key="1">
    <source>
        <dbReference type="ARBA" id="ARBA00004651"/>
    </source>
</evidence>
<organism evidence="10 11">
    <name type="scientific">Occallatibacter riparius</name>
    <dbReference type="NCBI Taxonomy" id="1002689"/>
    <lineage>
        <taxon>Bacteria</taxon>
        <taxon>Pseudomonadati</taxon>
        <taxon>Acidobacteriota</taxon>
        <taxon>Terriglobia</taxon>
        <taxon>Terriglobales</taxon>
        <taxon>Acidobacteriaceae</taxon>
        <taxon>Occallatibacter</taxon>
    </lineage>
</organism>
<dbReference type="AlphaFoldDB" id="A0A9J7BUC5"/>
<evidence type="ECO:0000313" key="10">
    <source>
        <dbReference type="EMBL" id="UWZ84597.1"/>
    </source>
</evidence>
<feature type="domain" description="ABC3 transporter permease C-terminal" evidence="8">
    <location>
        <begin position="776"/>
        <end position="894"/>
    </location>
</feature>
<feature type="domain" description="ABC3 transporter permease C-terminal" evidence="8">
    <location>
        <begin position="351"/>
        <end position="470"/>
    </location>
</feature>
<feature type="domain" description="MacB-like periplasmic core" evidence="9">
    <location>
        <begin position="500"/>
        <end position="738"/>
    </location>
</feature>
<keyword evidence="5 7" id="KW-0472">Membrane</keyword>
<protein>
    <submittedName>
        <fullName evidence="10">ABC transporter permease</fullName>
    </submittedName>
</protein>
<evidence type="ECO:0000259" key="8">
    <source>
        <dbReference type="Pfam" id="PF02687"/>
    </source>
</evidence>
<evidence type="ECO:0000313" key="11">
    <source>
        <dbReference type="Proteomes" id="UP001059380"/>
    </source>
</evidence>
<dbReference type="PANTHER" id="PTHR30572:SF4">
    <property type="entry name" value="ABC TRANSPORTER PERMEASE YTRF"/>
    <property type="match status" value="1"/>
</dbReference>
<feature type="transmembrane region" description="Helical" evidence="7">
    <location>
        <begin position="86"/>
        <end position="106"/>
    </location>
</feature>
<evidence type="ECO:0000256" key="3">
    <source>
        <dbReference type="ARBA" id="ARBA00022692"/>
    </source>
</evidence>
<dbReference type="KEGG" id="orp:MOP44_01375"/>
<dbReference type="InterPro" id="IPR025857">
    <property type="entry name" value="MacB_PCD"/>
</dbReference>
<evidence type="ECO:0000256" key="5">
    <source>
        <dbReference type="ARBA" id="ARBA00023136"/>
    </source>
</evidence>
<feature type="domain" description="MacB-like periplasmic core" evidence="9">
    <location>
        <begin position="88"/>
        <end position="306"/>
    </location>
</feature>
<dbReference type="InterPro" id="IPR017800">
    <property type="entry name" value="ADOP"/>
</dbReference>
<dbReference type="Pfam" id="PF12704">
    <property type="entry name" value="MacB_PCD"/>
    <property type="match status" value="2"/>
</dbReference>
<dbReference type="Proteomes" id="UP001059380">
    <property type="component" value="Chromosome"/>
</dbReference>
<keyword evidence="4 7" id="KW-1133">Transmembrane helix</keyword>
<proteinExistence type="inferred from homology"/>
<dbReference type="EMBL" id="CP093313">
    <property type="protein sequence ID" value="UWZ84597.1"/>
    <property type="molecule type" value="Genomic_DNA"/>
</dbReference>
<feature type="transmembrane region" description="Helical" evidence="7">
    <location>
        <begin position="817"/>
        <end position="847"/>
    </location>
</feature>
<comment type="subcellular location">
    <subcellularLocation>
        <location evidence="1">Cell membrane</location>
        <topology evidence="1">Multi-pass membrane protein</topology>
    </subcellularLocation>
</comment>
<evidence type="ECO:0000256" key="4">
    <source>
        <dbReference type="ARBA" id="ARBA00022989"/>
    </source>
</evidence>
<feature type="transmembrane region" description="Helical" evidence="7">
    <location>
        <begin position="441"/>
        <end position="461"/>
    </location>
</feature>
<dbReference type="RefSeq" id="WP_260794103.1">
    <property type="nucleotide sequence ID" value="NZ_CP093313.1"/>
</dbReference>
<dbReference type="Pfam" id="PF02687">
    <property type="entry name" value="FtsX"/>
    <property type="match status" value="2"/>
</dbReference>
<dbReference type="InterPro" id="IPR003838">
    <property type="entry name" value="ABC3_permease_C"/>
</dbReference>
<name>A0A9J7BUC5_9BACT</name>
<accession>A0A9J7BUC5</accession>
<reference evidence="10" key="1">
    <citation type="submission" date="2021-04" db="EMBL/GenBank/DDBJ databases">
        <title>Phylogenetic analysis of Acidobacteriaceae.</title>
        <authorList>
            <person name="Qiu L."/>
            <person name="Zhang Q."/>
        </authorList>
    </citation>
    <scope>NUCLEOTIDE SEQUENCE</scope>
    <source>
        <strain evidence="10">DSM 25168</strain>
    </source>
</reference>
<comment type="similarity">
    <text evidence="6">Belongs to the ABC-4 integral membrane protein family.</text>
</comment>
<dbReference type="GO" id="GO:0022857">
    <property type="term" value="F:transmembrane transporter activity"/>
    <property type="evidence" value="ECO:0007669"/>
    <property type="project" value="TreeGrafter"/>
</dbReference>
<evidence type="ECO:0000259" key="9">
    <source>
        <dbReference type="Pfam" id="PF12704"/>
    </source>
</evidence>
<feature type="transmembrane region" description="Helical" evidence="7">
    <location>
        <begin position="494"/>
        <end position="515"/>
    </location>
</feature>
<sequence length="902" mass="97889">MNARSAGFVVSLYRRLLRFFPHRFRCAFEHEMLETTEGAAASMRRQSLAGLVALFADLAAQLAVAHLREIAWDVRYELRLLIRKPAFTFVAVVSMSLAICAGSAFFSELNGTILRDVPGVGQADDLVTLQQPVSYPAYRRIRDQTNLFSSTAAYVAPVPFGVNSNGHTERIWGHIVTPTYFTTLGVTAELGRLLDAQDELARGTPSIVVSDRYWKSNLGSDPDVIGRPIHINGKQCTIVGVVPVGFQGASPMMYVADLWLPVPGGLAVAPELSDDALERPQVAMFQFIGRRRQGVKPSQIETALDAIQRQILRDSGQPAVESDRLVSVATGGKLIPTREKDRALFTFLPMVVISLLSLIACSNVVNMLLARSLDRRREVAVQLSLGASRARLIRQLIIESLLIASGAGTLGFALTCWLMHMLSQLRLPHAMPIRFNVEVDWRVLVFTIGLTALTGLAIGLLPAIQATRSELVPALKEGGNLQIRRRRAFSARNLLVVSQMAASLTLLLVIGYIVFGMERTMLHASGFDARNVQLVSIDPVRDGYSAEQAKELYPKLLEHVKGLPGFVSATWTEAIPMQPSGRVTFTTDTDGSRRVDQATEYIVGSGYFQTMGISIVRGRGLTSDDEKPGRHSIVVSEALAQSLSRTADPIGRRLTLVSKSGAAFGLFNGSAADYRMASRDETYEVVGVAADVLDTPIERPGPAIYLPMTQVDFARPTFQGITLATRTTPGVDAATIVRAQIAAIDPKLTTFNVKTMPDWIEQLMFIVKIGLWSYGLIGAFGLVLASVGLGGVTAYSVSSRMHEIGIRLALGARSRDILRMIMAEGAALISIGSCMGIALAVLAMHVMAASMDPVSRSIQHSQSDPRIAAGALGILFMVGLLACYLPARRSGRVDPVIPLRQE</sequence>
<dbReference type="PANTHER" id="PTHR30572">
    <property type="entry name" value="MEMBRANE COMPONENT OF TRANSPORTER-RELATED"/>
    <property type="match status" value="1"/>
</dbReference>
<keyword evidence="11" id="KW-1185">Reference proteome</keyword>
<dbReference type="InterPro" id="IPR050250">
    <property type="entry name" value="Macrolide_Exporter_MacB"/>
</dbReference>
<evidence type="ECO:0000256" key="7">
    <source>
        <dbReference type="SAM" id="Phobius"/>
    </source>
</evidence>
<evidence type="ECO:0000256" key="6">
    <source>
        <dbReference type="ARBA" id="ARBA00038076"/>
    </source>
</evidence>
<dbReference type="NCBIfam" id="TIGR03434">
    <property type="entry name" value="ADOP"/>
    <property type="match status" value="1"/>
</dbReference>
<feature type="transmembrane region" description="Helical" evidence="7">
    <location>
        <begin position="867"/>
        <end position="887"/>
    </location>
</feature>
<feature type="transmembrane region" description="Helical" evidence="7">
    <location>
        <begin position="396"/>
        <end position="421"/>
    </location>
</feature>
<dbReference type="GO" id="GO:0005886">
    <property type="term" value="C:plasma membrane"/>
    <property type="evidence" value="ECO:0007669"/>
    <property type="project" value="UniProtKB-SubCell"/>
</dbReference>
<keyword evidence="3 7" id="KW-0812">Transmembrane</keyword>
<feature type="transmembrane region" description="Helical" evidence="7">
    <location>
        <begin position="343"/>
        <end position="369"/>
    </location>
</feature>
<gene>
    <name evidence="10" type="ORF">MOP44_01375</name>
</gene>
<feature type="transmembrane region" description="Helical" evidence="7">
    <location>
        <begin position="771"/>
        <end position="797"/>
    </location>
</feature>
<keyword evidence="2" id="KW-1003">Cell membrane</keyword>